<organism evidence="1 2">
    <name type="scientific">Solanum stoloniferum</name>
    <dbReference type="NCBI Taxonomy" id="62892"/>
    <lineage>
        <taxon>Eukaryota</taxon>
        <taxon>Viridiplantae</taxon>
        <taxon>Streptophyta</taxon>
        <taxon>Embryophyta</taxon>
        <taxon>Tracheophyta</taxon>
        <taxon>Spermatophyta</taxon>
        <taxon>Magnoliopsida</taxon>
        <taxon>eudicotyledons</taxon>
        <taxon>Gunneridae</taxon>
        <taxon>Pentapetalae</taxon>
        <taxon>asterids</taxon>
        <taxon>lamiids</taxon>
        <taxon>Solanales</taxon>
        <taxon>Solanaceae</taxon>
        <taxon>Solanoideae</taxon>
        <taxon>Solaneae</taxon>
        <taxon>Solanum</taxon>
    </lineage>
</organism>
<protein>
    <submittedName>
        <fullName evidence="1">Uncharacterized protein</fullName>
    </submittedName>
</protein>
<accession>A0ABD2UE81</accession>
<evidence type="ECO:0000313" key="2">
    <source>
        <dbReference type="Proteomes" id="UP001627284"/>
    </source>
</evidence>
<reference evidence="1 2" key="1">
    <citation type="submission" date="2024-05" db="EMBL/GenBank/DDBJ databases">
        <title>De novo assembly of an allotetraploid wild potato.</title>
        <authorList>
            <person name="Hosaka A.J."/>
        </authorList>
    </citation>
    <scope>NUCLEOTIDE SEQUENCE [LARGE SCALE GENOMIC DNA]</scope>
    <source>
        <tissue evidence="1">Young leaves</tissue>
    </source>
</reference>
<name>A0ABD2UE81_9SOLN</name>
<sequence>MLKKPGINFNNHRSILKMNKQAKSRGWLCIHDTTQLIENKLEVSTENKQMRQIYCEQNKKKEKKRNSMEDNEGSALRSLATRFSKCDMLTSGLRFSALKAGNTKGRIK</sequence>
<evidence type="ECO:0000313" key="1">
    <source>
        <dbReference type="EMBL" id="KAL3365897.1"/>
    </source>
</evidence>
<keyword evidence="2" id="KW-1185">Reference proteome</keyword>
<dbReference type="AlphaFoldDB" id="A0ABD2UE81"/>
<proteinExistence type="predicted"/>
<gene>
    <name evidence="1" type="ORF">AABB24_010824</name>
</gene>
<dbReference type="EMBL" id="JBJKTR010000006">
    <property type="protein sequence ID" value="KAL3365897.1"/>
    <property type="molecule type" value="Genomic_DNA"/>
</dbReference>
<comment type="caution">
    <text evidence="1">The sequence shown here is derived from an EMBL/GenBank/DDBJ whole genome shotgun (WGS) entry which is preliminary data.</text>
</comment>
<dbReference type="Proteomes" id="UP001627284">
    <property type="component" value="Unassembled WGS sequence"/>
</dbReference>